<feature type="compositionally biased region" description="Low complexity" evidence="1">
    <location>
        <begin position="255"/>
        <end position="273"/>
    </location>
</feature>
<dbReference type="Proteomes" id="UP000191518">
    <property type="component" value="Unassembled WGS sequence"/>
</dbReference>
<dbReference type="AlphaFoldDB" id="A0A1V6S6U3"/>
<organism evidence="2 3">
    <name type="scientific">Penicillium vulpinum</name>
    <dbReference type="NCBI Taxonomy" id="29845"/>
    <lineage>
        <taxon>Eukaryota</taxon>
        <taxon>Fungi</taxon>
        <taxon>Dikarya</taxon>
        <taxon>Ascomycota</taxon>
        <taxon>Pezizomycotina</taxon>
        <taxon>Eurotiomycetes</taxon>
        <taxon>Eurotiomycetidae</taxon>
        <taxon>Eurotiales</taxon>
        <taxon>Aspergillaceae</taxon>
        <taxon>Penicillium</taxon>
    </lineage>
</organism>
<evidence type="ECO:0000313" key="2">
    <source>
        <dbReference type="EMBL" id="OQE09767.1"/>
    </source>
</evidence>
<dbReference type="EMBL" id="MDYP01000005">
    <property type="protein sequence ID" value="OQE09767.1"/>
    <property type="molecule type" value="Genomic_DNA"/>
</dbReference>
<name>A0A1V6S6U3_9EURO</name>
<dbReference type="OrthoDB" id="4289218at2759"/>
<feature type="compositionally biased region" description="Basic and acidic residues" evidence="1">
    <location>
        <begin position="285"/>
        <end position="295"/>
    </location>
</feature>
<keyword evidence="3" id="KW-1185">Reference proteome</keyword>
<feature type="compositionally biased region" description="Acidic residues" evidence="1">
    <location>
        <begin position="240"/>
        <end position="254"/>
    </location>
</feature>
<accession>A0A1V6S6U3</accession>
<comment type="caution">
    <text evidence="2">The sequence shown here is derived from an EMBL/GenBank/DDBJ whole genome shotgun (WGS) entry which is preliminary data.</text>
</comment>
<evidence type="ECO:0000313" key="3">
    <source>
        <dbReference type="Proteomes" id="UP000191518"/>
    </source>
</evidence>
<gene>
    <name evidence="2" type="ORF">PENVUL_c005G01943</name>
</gene>
<feature type="region of interest" description="Disordered" evidence="1">
    <location>
        <begin position="240"/>
        <end position="312"/>
    </location>
</feature>
<sequence length="312" mass="35049">MSLSSTLKYSERQAAGQLLQQRIESPASDPSPQKCPILPSSLTFKDLRKAKQLEIDMDLSPYIPIQIEADFAGLEIMGPTGGAWEKVAIDETDASPDPRYSDIHTWEGQVAPGVLIIEEIKRTKGFRMSEVSQAIYEEFFPINTLQYVYLIDVCNTDTRSFVQDEIYTGSNGLAWPDDAIRDWMPGTPEFEALLGTALGHNMAFLILGAFKRGTRRISRIRTFSSFEVLQMQFAIEDIEQTEQTEQTEETEETEAPIQTPAAPSIASTSTAYTGPETRAAVRRRLNLEAQKRKKDDDEDEDEDTGPKKIQKK</sequence>
<evidence type="ECO:0000256" key="1">
    <source>
        <dbReference type="SAM" id="MobiDB-lite"/>
    </source>
</evidence>
<proteinExistence type="predicted"/>
<reference evidence="3" key="1">
    <citation type="journal article" date="2017" name="Nat. Microbiol.">
        <title>Global analysis of biosynthetic gene clusters reveals vast potential of secondary metabolite production in Penicillium species.</title>
        <authorList>
            <person name="Nielsen J.C."/>
            <person name="Grijseels S."/>
            <person name="Prigent S."/>
            <person name="Ji B."/>
            <person name="Dainat J."/>
            <person name="Nielsen K.F."/>
            <person name="Frisvad J.C."/>
            <person name="Workman M."/>
            <person name="Nielsen J."/>
        </authorList>
    </citation>
    <scope>NUCLEOTIDE SEQUENCE [LARGE SCALE GENOMIC DNA]</scope>
    <source>
        <strain evidence="3">IBT 29486</strain>
    </source>
</reference>
<protein>
    <submittedName>
        <fullName evidence="2">Uncharacterized protein</fullName>
    </submittedName>
</protein>